<protein>
    <recommendedName>
        <fullName evidence="11">Probable nicotinate-nucleotide pyrophosphorylase [carboxylating]</fullName>
        <ecNumber evidence="5">2.4.2.19</ecNumber>
    </recommendedName>
    <alternativeName>
        <fullName evidence="9">Quinolinate phosphoribosyltransferase [decarboxylating]</fullName>
    </alternativeName>
</protein>
<accession>A0A0N1F509</accession>
<evidence type="ECO:0000256" key="9">
    <source>
        <dbReference type="ARBA" id="ARBA00033102"/>
    </source>
</evidence>
<evidence type="ECO:0000259" key="14">
    <source>
        <dbReference type="Pfam" id="PF02749"/>
    </source>
</evidence>
<dbReference type="PIRSF" id="PIRSF006250">
    <property type="entry name" value="NadC_ModD"/>
    <property type="match status" value="1"/>
</dbReference>
<dbReference type="GO" id="GO:0009435">
    <property type="term" value="P:NAD+ biosynthetic process"/>
    <property type="evidence" value="ECO:0007669"/>
    <property type="project" value="UniProtKB-UniPathway"/>
</dbReference>
<dbReference type="AlphaFoldDB" id="A0A0N1F509"/>
<dbReference type="InterPro" id="IPR013785">
    <property type="entry name" value="Aldolase_TIM"/>
</dbReference>
<dbReference type="InterPro" id="IPR002638">
    <property type="entry name" value="Quinolinate_PRibosylTrfase_C"/>
</dbReference>
<comment type="similarity">
    <text evidence="3 12">Belongs to the NadC/ModD family.</text>
</comment>
<name>A0A0N1F509_9HYPH</name>
<dbReference type="NCBIfam" id="TIGR00078">
    <property type="entry name" value="nadC"/>
    <property type="match status" value="1"/>
</dbReference>
<keyword evidence="8 12" id="KW-0808">Transferase</keyword>
<comment type="caution">
    <text evidence="15">The sequence shown here is derived from an EMBL/GenBank/DDBJ whole genome shotgun (WGS) entry which is preliminary data.</text>
</comment>
<evidence type="ECO:0000256" key="3">
    <source>
        <dbReference type="ARBA" id="ARBA00009400"/>
    </source>
</evidence>
<evidence type="ECO:0000256" key="1">
    <source>
        <dbReference type="ARBA" id="ARBA00003237"/>
    </source>
</evidence>
<feature type="domain" description="Quinolinate phosphoribosyl transferase C-terminal" evidence="13">
    <location>
        <begin position="110"/>
        <end position="275"/>
    </location>
</feature>
<dbReference type="GO" id="GO:0004514">
    <property type="term" value="F:nicotinate-nucleotide diphosphorylase (carboxylating) activity"/>
    <property type="evidence" value="ECO:0007669"/>
    <property type="project" value="UniProtKB-EC"/>
</dbReference>
<dbReference type="FunFam" id="3.90.1170.20:FF:000001">
    <property type="entry name" value="Nicotinate-nucleotide diphosphorylase (Carboxylating)"/>
    <property type="match status" value="1"/>
</dbReference>
<comment type="subunit">
    <text evidence="4">Hexamer formed by 3 homodimers.</text>
</comment>
<dbReference type="GO" id="GO:0005737">
    <property type="term" value="C:cytoplasm"/>
    <property type="evidence" value="ECO:0007669"/>
    <property type="project" value="TreeGrafter"/>
</dbReference>
<proteinExistence type="inferred from homology"/>
<dbReference type="RefSeq" id="WP_054210194.1">
    <property type="nucleotide sequence ID" value="NZ_LGSZ01000048.1"/>
</dbReference>
<comment type="catalytic activity">
    <reaction evidence="10">
        <text>nicotinate beta-D-ribonucleotide + CO2 + diphosphate = quinolinate + 5-phospho-alpha-D-ribose 1-diphosphate + 2 H(+)</text>
        <dbReference type="Rhea" id="RHEA:12733"/>
        <dbReference type="ChEBI" id="CHEBI:15378"/>
        <dbReference type="ChEBI" id="CHEBI:16526"/>
        <dbReference type="ChEBI" id="CHEBI:29959"/>
        <dbReference type="ChEBI" id="CHEBI:33019"/>
        <dbReference type="ChEBI" id="CHEBI:57502"/>
        <dbReference type="ChEBI" id="CHEBI:58017"/>
        <dbReference type="EC" id="2.4.2.19"/>
    </reaction>
</comment>
<dbReference type="OrthoDB" id="9782546at2"/>
<sequence length="277" mass="30021">MYDRFQTQRLIDLWLQEDIGSCDLTVQLMIEPGETGAFRMNAREPMTLAGMEVAAAIFQRYEPRLSLKVEVADGDRVEAGATLILVEGPAQGILTAERTALNIVQRLSGIATETARYVEIIKGTSARLIDTRKTTPGLRMLEKHAVACGGGLNHRLGLDNGVMIKDNHIAVCGGIAQAVERARKRLPVLTKIEVECDRMDQVRDAVAAGADVIMLDNMPIPEMKEAVAYVAGRAKIEASGGIRYETIRAIAETGVDYISTSKITQSAPAVDIGLDEA</sequence>
<dbReference type="SUPFAM" id="SSF54675">
    <property type="entry name" value="Nicotinate/Quinolinate PRTase N-terminal domain-like"/>
    <property type="match status" value="1"/>
</dbReference>
<dbReference type="InterPro" id="IPR036068">
    <property type="entry name" value="Nicotinate_pribotase-like_C"/>
</dbReference>
<evidence type="ECO:0000313" key="16">
    <source>
        <dbReference type="Proteomes" id="UP000037822"/>
    </source>
</evidence>
<dbReference type="Pfam" id="PF02749">
    <property type="entry name" value="QRPTase_N"/>
    <property type="match status" value="1"/>
</dbReference>
<evidence type="ECO:0000256" key="5">
    <source>
        <dbReference type="ARBA" id="ARBA00011944"/>
    </source>
</evidence>
<keyword evidence="6" id="KW-0662">Pyridine nucleotide biosynthesis</keyword>
<dbReference type="PANTHER" id="PTHR32179">
    <property type="entry name" value="NICOTINATE-NUCLEOTIDE PYROPHOSPHORYLASE [CARBOXYLATING]"/>
    <property type="match status" value="1"/>
</dbReference>
<reference evidence="15 16" key="1">
    <citation type="submission" date="2015-07" db="EMBL/GenBank/DDBJ databases">
        <title>Whole genome sequencing of Bosea vaviloviae isolated from cave pool.</title>
        <authorList>
            <person name="Tan N.E.H."/>
            <person name="Lee Y.P."/>
            <person name="Gan H.M."/>
            <person name="Barton H."/>
            <person name="Savka M.A."/>
        </authorList>
    </citation>
    <scope>NUCLEOTIDE SEQUENCE [LARGE SCALE GENOMIC DNA]</scope>
    <source>
        <strain evidence="15 16">SD260</strain>
    </source>
</reference>
<gene>
    <name evidence="15" type="ORF">AE618_16690</name>
</gene>
<dbReference type="InterPro" id="IPR022412">
    <property type="entry name" value="Quinolinate_PRibosylTrfase_N"/>
</dbReference>
<keyword evidence="16" id="KW-1185">Reference proteome</keyword>
<dbReference type="EMBL" id="LGSZ01000048">
    <property type="protein sequence ID" value="KPH79537.1"/>
    <property type="molecule type" value="Genomic_DNA"/>
</dbReference>
<dbReference type="SUPFAM" id="SSF51690">
    <property type="entry name" value="Nicotinate/Quinolinate PRTase C-terminal domain-like"/>
    <property type="match status" value="1"/>
</dbReference>
<dbReference type="CDD" id="cd01572">
    <property type="entry name" value="QPRTase"/>
    <property type="match status" value="1"/>
</dbReference>
<evidence type="ECO:0000256" key="8">
    <source>
        <dbReference type="ARBA" id="ARBA00022679"/>
    </source>
</evidence>
<dbReference type="Proteomes" id="UP000037822">
    <property type="component" value="Unassembled WGS sequence"/>
</dbReference>
<evidence type="ECO:0000256" key="6">
    <source>
        <dbReference type="ARBA" id="ARBA00022642"/>
    </source>
</evidence>
<evidence type="ECO:0000256" key="12">
    <source>
        <dbReference type="PIRNR" id="PIRNR006250"/>
    </source>
</evidence>
<evidence type="ECO:0000313" key="15">
    <source>
        <dbReference type="EMBL" id="KPH79537.1"/>
    </source>
</evidence>
<evidence type="ECO:0000256" key="7">
    <source>
        <dbReference type="ARBA" id="ARBA00022676"/>
    </source>
</evidence>
<dbReference type="UniPathway" id="UPA00253">
    <property type="reaction ID" value="UER00331"/>
</dbReference>
<evidence type="ECO:0000256" key="11">
    <source>
        <dbReference type="ARBA" id="ARBA00069173"/>
    </source>
</evidence>
<dbReference type="Gene3D" id="3.20.20.70">
    <property type="entry name" value="Aldolase class I"/>
    <property type="match status" value="1"/>
</dbReference>
<comment type="pathway">
    <text evidence="2">Cofactor biosynthesis; NAD(+) biosynthesis; nicotinate D-ribonucleotide from quinolinate: step 1/1.</text>
</comment>
<dbReference type="InterPro" id="IPR004393">
    <property type="entry name" value="NadC"/>
</dbReference>
<dbReference type="PANTHER" id="PTHR32179:SF3">
    <property type="entry name" value="NICOTINATE-NUCLEOTIDE PYROPHOSPHORYLASE [CARBOXYLATING]"/>
    <property type="match status" value="1"/>
</dbReference>
<evidence type="ECO:0000256" key="10">
    <source>
        <dbReference type="ARBA" id="ARBA00047445"/>
    </source>
</evidence>
<dbReference type="Pfam" id="PF01729">
    <property type="entry name" value="QRPTase_C"/>
    <property type="match status" value="1"/>
</dbReference>
<dbReference type="EC" id="2.4.2.19" evidence="5"/>
<dbReference type="InterPro" id="IPR037128">
    <property type="entry name" value="Quinolinate_PRibosylTase_N_sf"/>
</dbReference>
<evidence type="ECO:0000256" key="4">
    <source>
        <dbReference type="ARBA" id="ARBA00011218"/>
    </source>
</evidence>
<dbReference type="FunFam" id="3.20.20.70:FF:000030">
    <property type="entry name" value="Nicotinate-nucleotide pyrophosphorylase, carboxylating"/>
    <property type="match status" value="1"/>
</dbReference>
<dbReference type="Gene3D" id="3.90.1170.20">
    <property type="entry name" value="Quinolinate phosphoribosyl transferase, N-terminal domain"/>
    <property type="match status" value="1"/>
</dbReference>
<evidence type="ECO:0000256" key="2">
    <source>
        <dbReference type="ARBA" id="ARBA00004893"/>
    </source>
</evidence>
<comment type="function">
    <text evidence="1">Involved in the catabolism of quinolinic acid (QA).</text>
</comment>
<dbReference type="PATRIC" id="fig|1526658.3.peg.84"/>
<dbReference type="GO" id="GO:0034213">
    <property type="term" value="P:quinolinate catabolic process"/>
    <property type="evidence" value="ECO:0007669"/>
    <property type="project" value="TreeGrafter"/>
</dbReference>
<organism evidence="15 16">
    <name type="scientific">Bosea vaviloviae</name>
    <dbReference type="NCBI Taxonomy" id="1526658"/>
    <lineage>
        <taxon>Bacteria</taxon>
        <taxon>Pseudomonadati</taxon>
        <taxon>Pseudomonadota</taxon>
        <taxon>Alphaproteobacteria</taxon>
        <taxon>Hyphomicrobiales</taxon>
        <taxon>Boseaceae</taxon>
        <taxon>Bosea</taxon>
    </lineage>
</organism>
<feature type="domain" description="Quinolinate phosphoribosyl transferase N-terminal" evidence="14">
    <location>
        <begin position="23"/>
        <end position="108"/>
    </location>
</feature>
<dbReference type="InterPro" id="IPR027277">
    <property type="entry name" value="NadC/ModD"/>
</dbReference>
<keyword evidence="7 12" id="KW-0328">Glycosyltransferase</keyword>
<evidence type="ECO:0000259" key="13">
    <source>
        <dbReference type="Pfam" id="PF01729"/>
    </source>
</evidence>